<gene>
    <name evidence="1" type="ORF">PGLA1383_LOCUS26109</name>
</gene>
<name>A0A813F1X8_POLGL</name>
<sequence>MDPNFRPTKLPRGILPDGINVPPGTDIMQFIKDLAESGADFADQFDRDSATFHGGITEPVPLGGARVPESMKNAEGDDWRDLPEAPMQIEDDYGSEFNLLMEAHTRLNSCKKAISVVNKPVEMVMKLRVQYRGAIDEDKVAMESRMKGAENDRDGALSAATCTIFEMDKRFISQRTRACVKDVSDQGRFTFEDQSHFGEYMQVLQRANQAIFMDQKKMLEQIKAIKKAKKGEENTNKAADAMEVEIEEGVTAAAGA</sequence>
<reference evidence="1" key="1">
    <citation type="submission" date="2021-02" db="EMBL/GenBank/DDBJ databases">
        <authorList>
            <person name="Dougan E. K."/>
            <person name="Rhodes N."/>
            <person name="Thang M."/>
            <person name="Chan C."/>
        </authorList>
    </citation>
    <scope>NUCLEOTIDE SEQUENCE</scope>
</reference>
<keyword evidence="2" id="KW-1185">Reference proteome</keyword>
<accession>A0A813F1X8</accession>
<protein>
    <submittedName>
        <fullName evidence="1">Uncharacterized protein</fullName>
    </submittedName>
</protein>
<dbReference type="AlphaFoldDB" id="A0A813F1X8"/>
<proteinExistence type="predicted"/>
<organism evidence="1 2">
    <name type="scientific">Polarella glacialis</name>
    <name type="common">Dinoflagellate</name>
    <dbReference type="NCBI Taxonomy" id="89957"/>
    <lineage>
        <taxon>Eukaryota</taxon>
        <taxon>Sar</taxon>
        <taxon>Alveolata</taxon>
        <taxon>Dinophyceae</taxon>
        <taxon>Suessiales</taxon>
        <taxon>Suessiaceae</taxon>
        <taxon>Polarella</taxon>
    </lineage>
</organism>
<dbReference type="OMA" id="RNSANFH"/>
<evidence type="ECO:0000313" key="1">
    <source>
        <dbReference type="EMBL" id="CAE8608236.1"/>
    </source>
</evidence>
<comment type="caution">
    <text evidence="1">The sequence shown here is derived from an EMBL/GenBank/DDBJ whole genome shotgun (WGS) entry which is preliminary data.</text>
</comment>
<dbReference type="EMBL" id="CAJNNV010022630">
    <property type="protein sequence ID" value="CAE8608236.1"/>
    <property type="molecule type" value="Genomic_DNA"/>
</dbReference>
<dbReference type="OrthoDB" id="17620at2759"/>
<evidence type="ECO:0000313" key="2">
    <source>
        <dbReference type="Proteomes" id="UP000654075"/>
    </source>
</evidence>
<dbReference type="Proteomes" id="UP000654075">
    <property type="component" value="Unassembled WGS sequence"/>
</dbReference>